<accession>A0A2Z6SFW2</accession>
<organism evidence="1 2">
    <name type="scientific">Rhizophagus clarus</name>
    <dbReference type="NCBI Taxonomy" id="94130"/>
    <lineage>
        <taxon>Eukaryota</taxon>
        <taxon>Fungi</taxon>
        <taxon>Fungi incertae sedis</taxon>
        <taxon>Mucoromycota</taxon>
        <taxon>Glomeromycotina</taxon>
        <taxon>Glomeromycetes</taxon>
        <taxon>Glomerales</taxon>
        <taxon>Glomeraceae</taxon>
        <taxon>Rhizophagus</taxon>
    </lineage>
</organism>
<reference evidence="1 2" key="1">
    <citation type="submission" date="2017-11" db="EMBL/GenBank/DDBJ databases">
        <title>The genome of Rhizophagus clarus HR1 reveals common genetic basis of auxotrophy among arbuscular mycorrhizal fungi.</title>
        <authorList>
            <person name="Kobayashi Y."/>
        </authorList>
    </citation>
    <scope>NUCLEOTIDE SEQUENCE [LARGE SCALE GENOMIC DNA]</scope>
    <source>
        <strain evidence="1 2">HR1</strain>
    </source>
</reference>
<name>A0A2Z6SFW2_9GLOM</name>
<protein>
    <submittedName>
        <fullName evidence="1">Uncharacterized protein</fullName>
    </submittedName>
</protein>
<proteinExistence type="predicted"/>
<dbReference type="AlphaFoldDB" id="A0A2Z6SFW2"/>
<dbReference type="EMBL" id="BEXD01004250">
    <property type="protein sequence ID" value="GBC08842.1"/>
    <property type="molecule type" value="Genomic_DNA"/>
</dbReference>
<sequence>MSYLHPKLIRARTVLAISLVSYKEDKNFNEFSKVVNLIFKLYDKTGGVSQYVFKMPKTLIKQNDNEEIIIQKSLSCIYGLILNIADFNELLLYFTNKTDYVKISSCIIHRWPDSSYDYDNHSLHWASNYIYEEIIVKLEQNRWTNSCKEFEILLILLILEDFYLKHIC</sequence>
<evidence type="ECO:0000313" key="2">
    <source>
        <dbReference type="Proteomes" id="UP000247702"/>
    </source>
</evidence>
<gene>
    <name evidence="1" type="ORF">RclHR1_08410015</name>
</gene>
<dbReference type="STRING" id="94130.A0A2Z6SFW2"/>
<dbReference type="Proteomes" id="UP000247702">
    <property type="component" value="Unassembled WGS sequence"/>
</dbReference>
<evidence type="ECO:0000313" key="1">
    <source>
        <dbReference type="EMBL" id="GBC08842.1"/>
    </source>
</evidence>
<keyword evidence="2" id="KW-1185">Reference proteome</keyword>
<comment type="caution">
    <text evidence="1">The sequence shown here is derived from an EMBL/GenBank/DDBJ whole genome shotgun (WGS) entry which is preliminary data.</text>
</comment>